<evidence type="ECO:0008006" key="13">
    <source>
        <dbReference type="Google" id="ProtNLM"/>
    </source>
</evidence>
<dbReference type="Gene3D" id="6.10.140.820">
    <property type="match status" value="1"/>
</dbReference>
<dbReference type="GO" id="GO:0043162">
    <property type="term" value="P:ubiquitin-dependent protein catabolic process via the multivesicular body sorting pathway"/>
    <property type="evidence" value="ECO:0007669"/>
    <property type="project" value="UniProtKB-ARBA"/>
</dbReference>
<dbReference type="PANTHER" id="PTHR23306">
    <property type="entry name" value="TUMOR SUSCEPTIBILITY GENE 101 PROTEIN-RELATED"/>
    <property type="match status" value="1"/>
</dbReference>
<keyword evidence="3 7" id="KW-0813">Transport</keyword>
<evidence type="ECO:0000256" key="6">
    <source>
        <dbReference type="ARBA" id="ARBA00023054"/>
    </source>
</evidence>
<feature type="compositionally biased region" description="Pro residues" evidence="8">
    <location>
        <begin position="325"/>
        <end position="347"/>
    </location>
</feature>
<dbReference type="SUPFAM" id="SSF140111">
    <property type="entry name" value="Endosomal sorting complex assembly domain"/>
    <property type="match status" value="1"/>
</dbReference>
<evidence type="ECO:0000256" key="3">
    <source>
        <dbReference type="ARBA" id="ARBA00022448"/>
    </source>
</evidence>
<accession>A0A3D8S793</accession>
<keyword evidence="4" id="KW-0967">Endosome</keyword>
<reference evidence="11 12" key="1">
    <citation type="journal article" date="2018" name="IMA Fungus">
        <title>IMA Genome-F 9: Draft genome sequence of Annulohypoxylon stygium, Aspergillus mulundensis, Berkeleyomyces basicola (syn. Thielaviopsis basicola), Ceratocystis smalleyi, two Cercospora beticola strains, Coleophoma cylindrospora, Fusarium fracticaudum, Phialophora cf. hyalina, and Morchella septimelata.</title>
        <authorList>
            <person name="Wingfield B.D."/>
            <person name="Bills G.F."/>
            <person name="Dong Y."/>
            <person name="Huang W."/>
            <person name="Nel W.J."/>
            <person name="Swalarsk-Parry B.S."/>
            <person name="Vaghefi N."/>
            <person name="Wilken P.M."/>
            <person name="An Z."/>
            <person name="de Beer Z.W."/>
            <person name="De Vos L."/>
            <person name="Chen L."/>
            <person name="Duong T.A."/>
            <person name="Gao Y."/>
            <person name="Hammerbacher A."/>
            <person name="Kikkert J.R."/>
            <person name="Li Y."/>
            <person name="Li H."/>
            <person name="Li K."/>
            <person name="Li Q."/>
            <person name="Liu X."/>
            <person name="Ma X."/>
            <person name="Naidoo K."/>
            <person name="Pethybridge S.J."/>
            <person name="Sun J."/>
            <person name="Steenkamp E.T."/>
            <person name="van der Nest M.A."/>
            <person name="van Wyk S."/>
            <person name="Wingfield M.J."/>
            <person name="Xiong C."/>
            <person name="Yue Q."/>
            <person name="Zhang X."/>
        </authorList>
    </citation>
    <scope>NUCLEOTIDE SEQUENCE [LARGE SCALE GENOMIC DNA]</scope>
    <source>
        <strain evidence="11 12">BP6252</strain>
    </source>
</reference>
<evidence type="ECO:0000256" key="4">
    <source>
        <dbReference type="ARBA" id="ARBA00022753"/>
    </source>
</evidence>
<dbReference type="STRING" id="1849047.A0A3D8S793"/>
<feature type="domain" description="SB" evidence="9">
    <location>
        <begin position="469"/>
        <end position="537"/>
    </location>
</feature>
<feature type="compositionally biased region" description="Polar residues" evidence="8">
    <location>
        <begin position="233"/>
        <end position="246"/>
    </location>
</feature>
<name>A0A3D8S793_9HELO</name>
<dbReference type="PANTHER" id="PTHR23306:SF3">
    <property type="entry name" value="TUMOR SUPPRESSOR PROTEIN 101"/>
    <property type="match status" value="1"/>
</dbReference>
<dbReference type="Pfam" id="PF05743">
    <property type="entry name" value="UEV"/>
    <property type="match status" value="1"/>
</dbReference>
<dbReference type="Gene3D" id="3.10.110.10">
    <property type="entry name" value="Ubiquitin Conjugating Enzyme"/>
    <property type="match status" value="1"/>
</dbReference>
<evidence type="ECO:0000256" key="2">
    <source>
        <dbReference type="ARBA" id="ARBA00009594"/>
    </source>
</evidence>
<dbReference type="CDD" id="cd11685">
    <property type="entry name" value="UEV_TSG101-like"/>
    <property type="match status" value="1"/>
</dbReference>
<feature type="domain" description="UEV" evidence="10">
    <location>
        <begin position="7"/>
        <end position="152"/>
    </location>
</feature>
<comment type="subcellular location">
    <subcellularLocation>
        <location evidence="1">Endosome</location>
    </subcellularLocation>
</comment>
<evidence type="ECO:0000256" key="1">
    <source>
        <dbReference type="ARBA" id="ARBA00004177"/>
    </source>
</evidence>
<dbReference type="SUPFAM" id="SSF54495">
    <property type="entry name" value="UBC-like"/>
    <property type="match status" value="1"/>
</dbReference>
<evidence type="ECO:0000313" key="11">
    <source>
        <dbReference type="EMBL" id="RDW82149.1"/>
    </source>
</evidence>
<evidence type="ECO:0000259" key="10">
    <source>
        <dbReference type="PROSITE" id="PS51322"/>
    </source>
</evidence>
<comment type="similarity">
    <text evidence="2">Belongs to the ubiquitin-conjugating enzyme family. UEV subfamily.</text>
</comment>
<dbReference type="GO" id="GO:0006886">
    <property type="term" value="P:intracellular protein transport"/>
    <property type="evidence" value="ECO:0007669"/>
    <property type="project" value="UniProtKB-ARBA"/>
</dbReference>
<feature type="region of interest" description="Disordered" evidence="8">
    <location>
        <begin position="152"/>
        <end position="354"/>
    </location>
</feature>
<feature type="compositionally biased region" description="Pro residues" evidence="8">
    <location>
        <begin position="185"/>
        <end position="203"/>
    </location>
</feature>
<dbReference type="InterPro" id="IPR017916">
    <property type="entry name" value="SB_dom"/>
</dbReference>
<dbReference type="AlphaFoldDB" id="A0A3D8S793"/>
<dbReference type="Proteomes" id="UP000256645">
    <property type="component" value="Unassembled WGS sequence"/>
</dbReference>
<dbReference type="InterPro" id="IPR052070">
    <property type="entry name" value="ESCRT-I_UEV_domain"/>
</dbReference>
<feature type="compositionally biased region" description="Polar residues" evidence="8">
    <location>
        <begin position="282"/>
        <end position="295"/>
    </location>
</feature>
<protein>
    <recommendedName>
        <fullName evidence="13">UEV-domain-containing protein</fullName>
    </recommendedName>
</protein>
<dbReference type="InterPro" id="IPR008883">
    <property type="entry name" value="UEV_N"/>
</dbReference>
<proteinExistence type="inferred from homology"/>
<evidence type="ECO:0000256" key="7">
    <source>
        <dbReference type="PROSITE-ProRule" id="PRU00644"/>
    </source>
</evidence>
<evidence type="ECO:0000313" key="12">
    <source>
        <dbReference type="Proteomes" id="UP000256645"/>
    </source>
</evidence>
<comment type="caution">
    <text evidence="11">The sequence shown here is derived from an EMBL/GenBank/DDBJ whole genome shotgun (WGS) entry which is preliminary data.</text>
</comment>
<sequence length="538" mass="58909">MAAVQQRVLNWLYSVLMSEYKDVNRTYNDVAQTLSQYSSLAPRTDVYTFENGASALLLHLSGTIPATFRGTTYRFPIALWIPHGYPREPPLVYVTATEGLVVRAGQHVDPQGKVYHPYLVGWAEYWDKSNILDFLAILREVFAKEPPVIARQPQQIAPPRPSPPPIPPPPNASRPLSTTSHAEPGRPPPPPPKPNADPRPYSPAPSQRDSGPPLPPLPGQGGQYGPPTPQPLNGSPHQPQRSSSLRYESPLPRPPQQQMLRDSYGPGPMSPVTAEGSYRRSMYNQVPPNQNQYATQPPPQHGMAYPNQQLPATYVQPQQQQQQGYPPPPQTQYGPPPPQAKPAPPPDLLDGPLTLAIPTTRQNIPAPPIPPNPEKDLLLTNIGRALFAQRQQVVQQTNSSLPGLQSQHSAMYAALKNMQSEFSALESLQSTLASNTQILHAALRDADTVIESSAHRAAPGIDEILVAPTVVGNQLYQLVSEERSLGDALFVLGRAVEKGRINAATFAKMTRSLAREWYLKKALVKKIGRGMGLDAAVF</sequence>
<dbReference type="PROSITE" id="PS51322">
    <property type="entry name" value="UEV"/>
    <property type="match status" value="1"/>
</dbReference>
<evidence type="ECO:0000256" key="5">
    <source>
        <dbReference type="ARBA" id="ARBA00022927"/>
    </source>
</evidence>
<dbReference type="GO" id="GO:0072666">
    <property type="term" value="P:establishment of protein localization to vacuole"/>
    <property type="evidence" value="ECO:0007669"/>
    <property type="project" value="UniProtKB-ARBA"/>
</dbReference>
<dbReference type="InterPro" id="IPR016135">
    <property type="entry name" value="UBQ-conjugating_enzyme/RWD"/>
</dbReference>
<evidence type="ECO:0000256" key="8">
    <source>
        <dbReference type="SAM" id="MobiDB-lite"/>
    </source>
</evidence>
<dbReference type="GO" id="GO:0000813">
    <property type="term" value="C:ESCRT I complex"/>
    <property type="evidence" value="ECO:0007669"/>
    <property type="project" value="TreeGrafter"/>
</dbReference>
<dbReference type="OrthoDB" id="306304at2759"/>
<feature type="compositionally biased region" description="Pro residues" evidence="8">
    <location>
        <begin position="156"/>
        <end position="172"/>
    </location>
</feature>
<dbReference type="PROSITE" id="PS51312">
    <property type="entry name" value="SB"/>
    <property type="match status" value="1"/>
</dbReference>
<dbReference type="Pfam" id="PF09454">
    <property type="entry name" value="Vps23_core"/>
    <property type="match status" value="1"/>
</dbReference>
<organism evidence="11 12">
    <name type="scientific">Coleophoma cylindrospora</name>
    <dbReference type="NCBI Taxonomy" id="1849047"/>
    <lineage>
        <taxon>Eukaryota</taxon>
        <taxon>Fungi</taxon>
        <taxon>Dikarya</taxon>
        <taxon>Ascomycota</taxon>
        <taxon>Pezizomycotina</taxon>
        <taxon>Leotiomycetes</taxon>
        <taxon>Helotiales</taxon>
        <taxon>Dermateaceae</taxon>
        <taxon>Coleophoma</taxon>
    </lineage>
</organism>
<keyword evidence="6" id="KW-0175">Coiled coil</keyword>
<gene>
    <name evidence="11" type="ORF">BP6252_03261</name>
</gene>
<dbReference type="GO" id="GO:0043130">
    <property type="term" value="F:ubiquitin binding"/>
    <property type="evidence" value="ECO:0007669"/>
    <property type="project" value="TreeGrafter"/>
</dbReference>
<feature type="compositionally biased region" description="Low complexity" evidence="8">
    <location>
        <begin position="308"/>
        <end position="324"/>
    </location>
</feature>
<keyword evidence="5 7" id="KW-0653">Protein transport</keyword>
<dbReference type="EMBL" id="PDLM01000003">
    <property type="protein sequence ID" value="RDW82149.1"/>
    <property type="molecule type" value="Genomic_DNA"/>
</dbReference>
<evidence type="ECO:0000259" key="9">
    <source>
        <dbReference type="PROSITE" id="PS51312"/>
    </source>
</evidence>
<keyword evidence="12" id="KW-1185">Reference proteome</keyword>
<dbReference type="InterPro" id="IPR037202">
    <property type="entry name" value="ESCRT_assembly_dom"/>
</dbReference>